<dbReference type="EMBL" id="CM044706">
    <property type="protein sequence ID" value="KAI5658876.1"/>
    <property type="molecule type" value="Genomic_DNA"/>
</dbReference>
<protein>
    <submittedName>
        <fullName evidence="1">Uncharacterized protein</fullName>
    </submittedName>
</protein>
<evidence type="ECO:0000313" key="1">
    <source>
        <dbReference type="EMBL" id="KAI5658876.1"/>
    </source>
</evidence>
<organism evidence="1 2">
    <name type="scientific">Catharanthus roseus</name>
    <name type="common">Madagascar periwinkle</name>
    <name type="synonym">Vinca rosea</name>
    <dbReference type="NCBI Taxonomy" id="4058"/>
    <lineage>
        <taxon>Eukaryota</taxon>
        <taxon>Viridiplantae</taxon>
        <taxon>Streptophyta</taxon>
        <taxon>Embryophyta</taxon>
        <taxon>Tracheophyta</taxon>
        <taxon>Spermatophyta</taxon>
        <taxon>Magnoliopsida</taxon>
        <taxon>eudicotyledons</taxon>
        <taxon>Gunneridae</taxon>
        <taxon>Pentapetalae</taxon>
        <taxon>asterids</taxon>
        <taxon>lamiids</taxon>
        <taxon>Gentianales</taxon>
        <taxon>Apocynaceae</taxon>
        <taxon>Rauvolfioideae</taxon>
        <taxon>Vinceae</taxon>
        <taxon>Catharanthinae</taxon>
        <taxon>Catharanthus</taxon>
    </lineage>
</organism>
<dbReference type="Proteomes" id="UP001060085">
    <property type="component" value="Linkage Group LG06"/>
</dbReference>
<sequence>MEEVPAHVHPGPIVPYVLSRQHKHQFGLIWSGDHKTCYTDLQCRRFRRNIFQCYSTTPRRQLCTAALGGARQIGGALVLVQICMVAYICIAASADYLLLLLALYGAHPLTVANCLRTLS</sequence>
<gene>
    <name evidence="1" type="ORF">M9H77_27669</name>
</gene>
<keyword evidence="2" id="KW-1185">Reference proteome</keyword>
<reference evidence="2" key="1">
    <citation type="journal article" date="2023" name="Nat. Plants">
        <title>Single-cell RNA sequencing provides a high-resolution roadmap for understanding the multicellular compartmentation of specialized metabolism.</title>
        <authorList>
            <person name="Sun S."/>
            <person name="Shen X."/>
            <person name="Li Y."/>
            <person name="Li Y."/>
            <person name="Wang S."/>
            <person name="Li R."/>
            <person name="Zhang H."/>
            <person name="Shen G."/>
            <person name="Guo B."/>
            <person name="Wei J."/>
            <person name="Xu J."/>
            <person name="St-Pierre B."/>
            <person name="Chen S."/>
            <person name="Sun C."/>
        </authorList>
    </citation>
    <scope>NUCLEOTIDE SEQUENCE [LARGE SCALE GENOMIC DNA]</scope>
</reference>
<comment type="caution">
    <text evidence="1">The sequence shown here is derived from an EMBL/GenBank/DDBJ whole genome shotgun (WGS) entry which is preliminary data.</text>
</comment>
<evidence type="ECO:0000313" key="2">
    <source>
        <dbReference type="Proteomes" id="UP001060085"/>
    </source>
</evidence>
<accession>A0ACC0AHA8</accession>
<proteinExistence type="predicted"/>
<name>A0ACC0AHA8_CATRO</name>